<keyword evidence="2" id="KW-0812">Transmembrane</keyword>
<keyword evidence="2" id="KW-1133">Transmembrane helix</keyword>
<evidence type="ECO:0000256" key="1">
    <source>
        <dbReference type="SAM" id="MobiDB-lite"/>
    </source>
</evidence>
<evidence type="ECO:0000256" key="2">
    <source>
        <dbReference type="SAM" id="Phobius"/>
    </source>
</evidence>
<keyword evidence="2" id="KW-0472">Membrane</keyword>
<comment type="caution">
    <text evidence="3">The sequence shown here is derived from an EMBL/GenBank/DDBJ whole genome shotgun (WGS) entry which is preliminary data.</text>
</comment>
<feature type="region of interest" description="Disordered" evidence="1">
    <location>
        <begin position="73"/>
        <end position="95"/>
    </location>
</feature>
<dbReference type="STRING" id="29422.Lbru_1859"/>
<feature type="transmembrane region" description="Helical" evidence="2">
    <location>
        <begin position="406"/>
        <end position="428"/>
    </location>
</feature>
<protein>
    <submittedName>
        <fullName evidence="3">Uncharacterized protein</fullName>
    </submittedName>
</protein>
<accession>A0A0W0SDW5</accession>
<name>A0A0W0SDW5_9GAMM</name>
<dbReference type="EMBL" id="LNXV01000029">
    <property type="protein sequence ID" value="KTC81339.1"/>
    <property type="molecule type" value="Genomic_DNA"/>
</dbReference>
<proteinExistence type="predicted"/>
<evidence type="ECO:0000313" key="4">
    <source>
        <dbReference type="Proteomes" id="UP000054742"/>
    </source>
</evidence>
<dbReference type="OrthoDB" id="5651547at2"/>
<evidence type="ECO:0000313" key="3">
    <source>
        <dbReference type="EMBL" id="KTC81339.1"/>
    </source>
</evidence>
<gene>
    <name evidence="3" type="ORF">Lbru_1859</name>
</gene>
<reference evidence="3 4" key="1">
    <citation type="submission" date="2015-11" db="EMBL/GenBank/DDBJ databases">
        <title>Genomic analysis of 38 Legionella species identifies large and diverse effector repertoires.</title>
        <authorList>
            <person name="Burstein D."/>
            <person name="Amaro F."/>
            <person name="Zusman T."/>
            <person name="Lifshitz Z."/>
            <person name="Cohen O."/>
            <person name="Gilbert J.A."/>
            <person name="Pupko T."/>
            <person name="Shuman H.A."/>
            <person name="Segal G."/>
        </authorList>
    </citation>
    <scope>NUCLEOTIDE SEQUENCE [LARGE SCALE GENOMIC DNA]</scope>
    <source>
        <strain evidence="3 4">ATCC 43878</strain>
    </source>
</reference>
<organism evidence="3 4">
    <name type="scientific">Legionella brunensis</name>
    <dbReference type="NCBI Taxonomy" id="29422"/>
    <lineage>
        <taxon>Bacteria</taxon>
        <taxon>Pseudomonadati</taxon>
        <taxon>Pseudomonadota</taxon>
        <taxon>Gammaproteobacteria</taxon>
        <taxon>Legionellales</taxon>
        <taxon>Legionellaceae</taxon>
        <taxon>Legionella</taxon>
    </lineage>
</organism>
<feature type="compositionally biased region" description="Basic residues" evidence="1">
    <location>
        <begin position="73"/>
        <end position="91"/>
    </location>
</feature>
<sequence>MRPVKIVIYDQTQIQSWENELPTLKKAIDTASQTVLREKQTLEPLNLRLLTLDNEINSIQLQILTIQSELERRHHHHHHEHNGHHHSHPSHNHGNIFEGFADAVSELNLLQLQNQLNVVKIQRGELKKTIQSHLDEIKRAESIIGETSSKIAWTEDHIKAGKQFLETLTNNPAELVEQLHEKILKTFEKYSNTHPAGVSPQVRFCLLNIQAKLAGLLTPPTFELITPSPIQVNQIYYLRLCAFLWDMYYRVERGDNDYPFSDLLANLLKATHILENGDLPDHLQTGQSANVHFSQVKNNNPYFQDLTDYELLAYEKQIFDQEISHTKTRLYRQNALQIHIGKAVSLIELEIANKKSKKEPVDYHFYTQVIRDFNKILFQGSDPSLVDHLALLAEHASGSSSLGKKIGGALLVVAGLLLIAASVVGLVATFGSSAFLSAFGLALALSLLSTSTIAGTGLTFFGGRTFKGGMQQGLSKELHNIHDDLQNPEVAHTQPQYG</sequence>
<dbReference type="PATRIC" id="fig|29422.6.peg.1981"/>
<dbReference type="RefSeq" id="WP_058441867.1">
    <property type="nucleotide sequence ID" value="NZ_CAAAHU010000002.1"/>
</dbReference>
<dbReference type="AlphaFoldDB" id="A0A0W0SDW5"/>
<feature type="transmembrane region" description="Helical" evidence="2">
    <location>
        <begin position="434"/>
        <end position="461"/>
    </location>
</feature>
<keyword evidence="4" id="KW-1185">Reference proteome</keyword>
<dbReference type="Proteomes" id="UP000054742">
    <property type="component" value="Unassembled WGS sequence"/>
</dbReference>